<sequence length="149" mass="16797">MGDFLKKLIVSLAESTDESFEKGKSNLSSGLRKMLGRKDGVQFSSTIDVLNYMLSEVSKGLCQHQKLAPADDFSVILKWIKQNLKGDRYYMVRGSFDDGSVAIAIFFADEDRIYAEKNDPKICYTCTVLPKDISDLFGNKNIYVQPFSK</sequence>
<dbReference type="RefSeq" id="WP_130058780.1">
    <property type="nucleotide sequence ID" value="NZ_JADNPJ010000005.1"/>
</dbReference>
<comment type="caution">
    <text evidence="1">The sequence shown here is derived from an EMBL/GenBank/DDBJ whole genome shotgun (WGS) entry which is preliminary data.</text>
</comment>
<reference evidence="1 2" key="1">
    <citation type="journal article" date="2019" name="Nat. Med.">
        <title>A library of human gut bacterial isolates paired with longitudinal multiomics data enables mechanistic microbiome research.</title>
        <authorList>
            <person name="Poyet M."/>
            <person name="Groussin M."/>
            <person name="Gibbons S.M."/>
            <person name="Avila-Pacheco J."/>
            <person name="Jiang X."/>
            <person name="Kearney S.M."/>
            <person name="Perrotta A.R."/>
            <person name="Berdy B."/>
            <person name="Zhao S."/>
            <person name="Lieberman T.D."/>
            <person name="Swanson P.K."/>
            <person name="Smith M."/>
            <person name="Roesemann S."/>
            <person name="Alexander J.E."/>
            <person name="Rich S.A."/>
            <person name="Livny J."/>
            <person name="Vlamakis H."/>
            <person name="Clish C."/>
            <person name="Bullock K."/>
            <person name="Deik A."/>
            <person name="Scott J."/>
            <person name="Pierce K.A."/>
            <person name="Xavier R.J."/>
            <person name="Alm E.J."/>
        </authorList>
    </citation>
    <scope>NUCLEOTIDE SEQUENCE [LARGE SCALE GENOMIC DNA]</scope>
    <source>
        <strain evidence="1 2">BIOML-A10</strain>
    </source>
</reference>
<dbReference type="AlphaFoldDB" id="A0A7J4XJD7"/>
<proteinExistence type="predicted"/>
<name>A0A7J4XJD7_9BACE</name>
<evidence type="ECO:0000313" key="1">
    <source>
        <dbReference type="EMBL" id="KAA3765479.1"/>
    </source>
</evidence>
<dbReference type="Proteomes" id="UP000422221">
    <property type="component" value="Unassembled WGS sequence"/>
</dbReference>
<protein>
    <submittedName>
        <fullName evidence="1">Uncharacterized protein</fullName>
    </submittedName>
</protein>
<organism evidence="1 2">
    <name type="scientific">Bacteroides salyersiae</name>
    <dbReference type="NCBI Taxonomy" id="291644"/>
    <lineage>
        <taxon>Bacteria</taxon>
        <taxon>Pseudomonadati</taxon>
        <taxon>Bacteroidota</taxon>
        <taxon>Bacteroidia</taxon>
        <taxon>Bacteroidales</taxon>
        <taxon>Bacteroidaceae</taxon>
        <taxon>Bacteroides</taxon>
    </lineage>
</organism>
<evidence type="ECO:0000313" key="2">
    <source>
        <dbReference type="Proteomes" id="UP000422221"/>
    </source>
</evidence>
<dbReference type="EMBL" id="VWMK01000009">
    <property type="protein sequence ID" value="KAA3765479.1"/>
    <property type="molecule type" value="Genomic_DNA"/>
</dbReference>
<gene>
    <name evidence="1" type="ORF">F3F73_10640</name>
</gene>
<accession>A0A7J4XJD7</accession>